<dbReference type="RefSeq" id="WP_033099159.1">
    <property type="nucleotide sequence ID" value="NZ_JACEIP010000001.1"/>
</dbReference>
<keyword evidence="2" id="KW-1185">Reference proteome</keyword>
<reference evidence="1 2" key="1">
    <citation type="submission" date="2020-07" db="EMBL/GenBank/DDBJ databases">
        <authorList>
            <person name="Feng H."/>
        </authorList>
    </citation>
    <scope>NUCLEOTIDE SEQUENCE [LARGE SCALE GENOMIC DNA]</scope>
    <source>
        <strain evidence="2">s-11</strain>
    </source>
</reference>
<dbReference type="OrthoDB" id="2988614at2"/>
<dbReference type="EMBL" id="JACEIP010000001">
    <property type="protein sequence ID" value="MBA4541303.1"/>
    <property type="molecule type" value="Genomic_DNA"/>
</dbReference>
<protein>
    <submittedName>
        <fullName evidence="1">Uncharacterized protein</fullName>
    </submittedName>
</protein>
<name>A0A7W2AGZ7_9BACL</name>
<proteinExistence type="predicted"/>
<sequence>MPCTNRNLLKNGNFRSGIFPWTGTGIKWVKNPFQEGDVSVLMKGSATNHAVLKQTIPGEFEEECSYYLNFRVLNVTSGGGEAILYAAVSYLDGRKNLIRTTPLLIEPPAGSSSWYSYFSIVPPPPAKTRFATVVFLLAKGELLVDYIRFASHSIS</sequence>
<comment type="caution">
    <text evidence="1">The sequence shown here is derived from an EMBL/GenBank/DDBJ whole genome shotgun (WGS) entry which is preliminary data.</text>
</comment>
<dbReference type="Gene3D" id="2.60.120.260">
    <property type="entry name" value="Galactose-binding domain-like"/>
    <property type="match status" value="1"/>
</dbReference>
<dbReference type="Proteomes" id="UP000530514">
    <property type="component" value="Unassembled WGS sequence"/>
</dbReference>
<organism evidence="1 2">
    <name type="scientific">Thermoactinomyces daqus</name>
    <dbReference type="NCBI Taxonomy" id="1329516"/>
    <lineage>
        <taxon>Bacteria</taxon>
        <taxon>Bacillati</taxon>
        <taxon>Bacillota</taxon>
        <taxon>Bacilli</taxon>
        <taxon>Bacillales</taxon>
        <taxon>Thermoactinomycetaceae</taxon>
        <taxon>Thermoactinomyces</taxon>
    </lineage>
</organism>
<dbReference type="AlphaFoldDB" id="A0A7W2AGZ7"/>
<evidence type="ECO:0000313" key="2">
    <source>
        <dbReference type="Proteomes" id="UP000530514"/>
    </source>
</evidence>
<evidence type="ECO:0000313" key="1">
    <source>
        <dbReference type="EMBL" id="MBA4541303.1"/>
    </source>
</evidence>
<accession>A0A7W2AGZ7</accession>
<gene>
    <name evidence="1" type="ORF">H1164_00045</name>
</gene>